<dbReference type="EMBL" id="JXSQ01000001">
    <property type="protein sequence ID" value="KIP53859.1"/>
    <property type="molecule type" value="Genomic_DNA"/>
</dbReference>
<sequence>MTRDDWVWIQRWFTDETLERELGPLDLDWLAHALTSPDGVQLVIEAPHPSSGKVAPIALVGVVWAGTDGAHAITDLAIDPARRGFGLGRVAIAATIAWPNHPPARSWFAFVDRENAAARAFFTAIGWTYEGLEGEGDEAMHRFATETST</sequence>
<dbReference type="PROSITE" id="PS51186">
    <property type="entry name" value="GNAT"/>
    <property type="match status" value="1"/>
</dbReference>
<accession>A0A0D0IQJ6</accession>
<dbReference type="AlphaFoldDB" id="A0A0D0IQJ6"/>
<dbReference type="InterPro" id="IPR016181">
    <property type="entry name" value="Acyl_CoA_acyltransferase"/>
</dbReference>
<dbReference type="Proteomes" id="UP000032120">
    <property type="component" value="Unassembled WGS sequence"/>
</dbReference>
<name>A0A0D0IQJ6_9MICO</name>
<comment type="caution">
    <text evidence="2">The sequence shown here is derived from an EMBL/GenBank/DDBJ whole genome shotgun (WGS) entry which is preliminary data.</text>
</comment>
<reference evidence="2 3" key="1">
    <citation type="submission" date="2015-01" db="EMBL/GenBank/DDBJ databases">
        <title>Draft genome sequence of Leucobacter komagatae strain VKM ST2845.</title>
        <authorList>
            <person name="Karlyshev A.V."/>
            <person name="Kudryashova E.B."/>
        </authorList>
    </citation>
    <scope>NUCLEOTIDE SEQUENCE [LARGE SCALE GENOMIC DNA]</scope>
    <source>
        <strain evidence="2 3">VKM ST2845</strain>
    </source>
</reference>
<dbReference type="Pfam" id="PF00583">
    <property type="entry name" value="Acetyltransf_1"/>
    <property type="match status" value="1"/>
</dbReference>
<gene>
    <name evidence="2" type="ORF">SD72_01445</name>
</gene>
<evidence type="ECO:0000313" key="2">
    <source>
        <dbReference type="EMBL" id="KIP53859.1"/>
    </source>
</evidence>
<dbReference type="GO" id="GO:0016747">
    <property type="term" value="F:acyltransferase activity, transferring groups other than amino-acyl groups"/>
    <property type="evidence" value="ECO:0007669"/>
    <property type="project" value="InterPro"/>
</dbReference>
<dbReference type="CDD" id="cd04301">
    <property type="entry name" value="NAT_SF"/>
    <property type="match status" value="1"/>
</dbReference>
<dbReference type="Gene3D" id="3.40.630.30">
    <property type="match status" value="1"/>
</dbReference>
<dbReference type="OrthoDB" id="4627958at2"/>
<protein>
    <recommendedName>
        <fullName evidence="1">N-acetyltransferase domain-containing protein</fullName>
    </recommendedName>
</protein>
<keyword evidence="3" id="KW-1185">Reference proteome</keyword>
<evidence type="ECO:0000313" key="3">
    <source>
        <dbReference type="Proteomes" id="UP000032120"/>
    </source>
</evidence>
<dbReference type="SUPFAM" id="SSF55729">
    <property type="entry name" value="Acyl-CoA N-acyltransferases (Nat)"/>
    <property type="match status" value="1"/>
</dbReference>
<proteinExistence type="predicted"/>
<dbReference type="InterPro" id="IPR000182">
    <property type="entry name" value="GNAT_dom"/>
</dbReference>
<organism evidence="2 3">
    <name type="scientific">Leucobacter komagatae</name>
    <dbReference type="NCBI Taxonomy" id="55969"/>
    <lineage>
        <taxon>Bacteria</taxon>
        <taxon>Bacillati</taxon>
        <taxon>Actinomycetota</taxon>
        <taxon>Actinomycetes</taxon>
        <taxon>Micrococcales</taxon>
        <taxon>Microbacteriaceae</taxon>
        <taxon>Leucobacter</taxon>
    </lineage>
</organism>
<feature type="domain" description="N-acetyltransferase" evidence="1">
    <location>
        <begin position="1"/>
        <end position="145"/>
    </location>
</feature>
<evidence type="ECO:0000259" key="1">
    <source>
        <dbReference type="PROSITE" id="PS51186"/>
    </source>
</evidence>